<dbReference type="InterPro" id="IPR035929">
    <property type="entry name" value="CoaB-like_sf"/>
</dbReference>
<feature type="compositionally biased region" description="Pro residues" evidence="4">
    <location>
        <begin position="211"/>
        <end position="221"/>
    </location>
</feature>
<feature type="region of interest" description="Disordered" evidence="4">
    <location>
        <begin position="323"/>
        <end position="346"/>
    </location>
</feature>
<feature type="binding site" evidence="3">
    <location>
        <position position="537"/>
    </location>
    <ligand>
        <name>CTP</name>
        <dbReference type="ChEBI" id="CHEBI:37563"/>
    </ligand>
</feature>
<dbReference type="SUPFAM" id="SSF102645">
    <property type="entry name" value="CoaB-like"/>
    <property type="match status" value="1"/>
</dbReference>
<reference evidence="7" key="1">
    <citation type="submission" date="2021-06" db="EMBL/GenBank/DDBJ databases">
        <title>50 bacteria genomes isolated from Dapeng, Shenzhen, China.</title>
        <authorList>
            <person name="Zheng W."/>
            <person name="Yu S."/>
            <person name="Huang Y."/>
        </authorList>
    </citation>
    <scope>NUCLEOTIDE SEQUENCE</scope>
    <source>
        <strain evidence="7">DP4N28-2</strain>
    </source>
</reference>
<keyword evidence="1 3" id="KW-0210">Decarboxylase</keyword>
<dbReference type="EMBL" id="JAHVKP010000001">
    <property type="protein sequence ID" value="MBY6218802.1"/>
    <property type="molecule type" value="Genomic_DNA"/>
</dbReference>
<evidence type="ECO:0000259" key="6">
    <source>
        <dbReference type="Pfam" id="PF04127"/>
    </source>
</evidence>
<comment type="caution">
    <text evidence="3">Lacks conserved residue(s) required for the propagation of feature annotation.</text>
</comment>
<dbReference type="InterPro" id="IPR005252">
    <property type="entry name" value="CoaBC"/>
</dbReference>
<comment type="pathway">
    <text evidence="3">Cofactor biosynthesis; coenzyme A biosynthesis; CoA from (R)-pantothenate: step 2/5.</text>
</comment>
<dbReference type="GO" id="GO:0010181">
    <property type="term" value="F:FMN binding"/>
    <property type="evidence" value="ECO:0007669"/>
    <property type="project" value="UniProtKB-UniRule"/>
</dbReference>
<dbReference type="InterPro" id="IPR036551">
    <property type="entry name" value="Flavin_trans-like"/>
</dbReference>
<protein>
    <recommendedName>
        <fullName evidence="3">Coenzyme A biosynthesis bifunctional protein CoaBC</fullName>
    </recommendedName>
    <alternativeName>
        <fullName evidence="3">DNA/pantothenate metabolism flavoprotein</fullName>
    </alternativeName>
    <alternativeName>
        <fullName evidence="3">Phosphopantothenoylcysteine synthetase/decarboxylase</fullName>
        <shortName evidence="3">PPCS-PPCDC</shortName>
    </alternativeName>
    <domain>
        <recommendedName>
            <fullName evidence="3">Phosphopantothenoylcysteine decarboxylase</fullName>
            <shortName evidence="3">PPC decarboxylase</shortName>
            <shortName evidence="3">PPC-DC</shortName>
            <ecNumber evidence="3">4.1.1.36</ecNumber>
        </recommendedName>
        <alternativeName>
            <fullName evidence="3">CoaC</fullName>
        </alternativeName>
    </domain>
    <domain>
        <recommendedName>
            <fullName evidence="3">Phosphopantothenate--cysteine ligase</fullName>
            <ecNumber evidence="3">6.3.2.5</ecNumber>
        </recommendedName>
        <alternativeName>
            <fullName evidence="3">CoaB</fullName>
        </alternativeName>
        <alternativeName>
            <fullName evidence="3">Phosphopantothenoylcysteine synthetase</fullName>
            <shortName evidence="3">PPC synthetase</shortName>
            <shortName evidence="3">PPC-S</shortName>
        </alternativeName>
    </domain>
</protein>
<accession>A0A9Q3S2N0</accession>
<feature type="domain" description="DNA/pantothenate metabolism flavoprotein C-terminal" evidence="6">
    <location>
        <begin position="385"/>
        <end position="595"/>
    </location>
</feature>
<dbReference type="GO" id="GO:0004633">
    <property type="term" value="F:phosphopantothenoylcysteine decarboxylase activity"/>
    <property type="evidence" value="ECO:0007669"/>
    <property type="project" value="UniProtKB-UniRule"/>
</dbReference>
<dbReference type="GO" id="GO:0004632">
    <property type="term" value="F:phosphopantothenate--cysteine ligase activity"/>
    <property type="evidence" value="ECO:0007669"/>
    <property type="project" value="UniProtKB-UniRule"/>
</dbReference>
<dbReference type="GO" id="GO:0015937">
    <property type="term" value="P:coenzyme A biosynthetic process"/>
    <property type="evidence" value="ECO:0007669"/>
    <property type="project" value="UniProtKB-UniRule"/>
</dbReference>
<proteinExistence type="inferred from homology"/>
<feature type="region of interest" description="Disordered" evidence="4">
    <location>
        <begin position="1"/>
        <end position="21"/>
    </location>
</feature>
<dbReference type="Pfam" id="PF04127">
    <property type="entry name" value="DFP"/>
    <property type="match status" value="1"/>
</dbReference>
<comment type="caution">
    <text evidence="7">The sequence shown here is derived from an EMBL/GenBank/DDBJ whole genome shotgun (WGS) entry which is preliminary data.</text>
</comment>
<keyword evidence="3" id="KW-0288">FMN</keyword>
<feature type="binding site" evidence="3">
    <location>
        <position position="523"/>
    </location>
    <ligand>
        <name>CTP</name>
        <dbReference type="ChEBI" id="CHEBI:37563"/>
    </ligand>
</feature>
<comment type="function">
    <text evidence="3">Catalyzes two sequential steps in the biosynthesis of coenzyme A. In the first step cysteine is conjugated to 4'-phosphopantothenate to form 4-phosphopantothenoylcysteine. In the second step the latter compound is decarboxylated to form 4'-phosphopantotheine.</text>
</comment>
<dbReference type="InterPro" id="IPR003382">
    <property type="entry name" value="Flavoprotein"/>
</dbReference>
<feature type="binding site" evidence="3">
    <location>
        <begin position="504"/>
        <end position="507"/>
    </location>
    <ligand>
        <name>CTP</name>
        <dbReference type="ChEBI" id="CHEBI:37563"/>
    </ligand>
</feature>
<dbReference type="Gene3D" id="3.40.50.1950">
    <property type="entry name" value="Flavin prenyltransferase-like"/>
    <property type="match status" value="1"/>
</dbReference>
<keyword evidence="3" id="KW-0460">Magnesium</keyword>
<evidence type="ECO:0000256" key="1">
    <source>
        <dbReference type="ARBA" id="ARBA00022793"/>
    </source>
</evidence>
<feature type="region of interest" description="Phosphopantothenoylcysteine decarboxylase" evidence="3">
    <location>
        <begin position="1"/>
        <end position="389"/>
    </location>
</feature>
<keyword evidence="3" id="KW-0436">Ligase</keyword>
<dbReference type="PANTHER" id="PTHR14359">
    <property type="entry name" value="HOMO-OLIGOMERIC FLAVIN CONTAINING CYS DECARBOXYLASE FAMILY"/>
    <property type="match status" value="1"/>
</dbReference>
<dbReference type="PANTHER" id="PTHR14359:SF6">
    <property type="entry name" value="PHOSPHOPANTOTHENOYLCYSTEINE DECARBOXYLASE"/>
    <property type="match status" value="1"/>
</dbReference>
<comment type="similarity">
    <text evidence="3">In the C-terminal section; belongs to the PPC synthetase family.</text>
</comment>
<dbReference type="SUPFAM" id="SSF52507">
    <property type="entry name" value="Homo-oligomeric flavin-containing Cys decarboxylases, HFCD"/>
    <property type="match status" value="1"/>
</dbReference>
<dbReference type="Pfam" id="PF02441">
    <property type="entry name" value="Flavoprotein"/>
    <property type="match status" value="1"/>
</dbReference>
<dbReference type="GO" id="GO:0015941">
    <property type="term" value="P:pantothenate catabolic process"/>
    <property type="evidence" value="ECO:0007669"/>
    <property type="project" value="InterPro"/>
</dbReference>
<sequence length="607" mass="64731">MGMHQPIRAAGAARHENSEGSRVSGPKILLVIGGGIAAYKSCELVRLIKKAGGDVTCVLTEGGQQFVTPMALAALSENKVYTSLFDLKDEVEMGHIQLSRNADLVVVCPATADLLAKMAAGIADDLATTLILATDKPVVTVPAMNVRMWEHSATQRNAEWLRQAGVTVMDPDEGAMACGEFGPGRLPEPAAILHKIAEQLDLDIDAAELAPPAPALAPPAPAEEAEVEEELEDDVEAEKDEDIALEALEPEEEEEPKSGLGSLLSAIIPRSTAKRSHEEIEEEYEEYDEEEEDLEDIEMLDAEALVEDADFKPDMGGLLAKKGGAAGAPPTDREAINHTVGKKDKRAVAQPIPEEVEVLEPEEALEADPLHGQAIFDEDPEHRPLYGKHVLVTAGPTREPIDPVRYIANRSSGKQGFAIAAMAAAAGARVTLIAGPVHLPTPIGVDRIDVETADDMAEEVRNALPADAAFMVAAVADWKSRHVAGEKMKKRGSAPPALILAENPDILAAVAAGRKRPHLLIGFAAETENVVENAKSKRKRKGADWIVANNVAGSIGESVMGGDLNQVHIVTSDGVESLAEMPKEEVARQLVMRAAEALAEPEEDPRD</sequence>
<dbReference type="GO" id="GO:0071513">
    <property type="term" value="C:phosphopantothenoylcysteine decarboxylase complex"/>
    <property type="evidence" value="ECO:0007669"/>
    <property type="project" value="TreeGrafter"/>
</dbReference>
<feature type="compositionally biased region" description="Acidic residues" evidence="4">
    <location>
        <begin position="279"/>
        <end position="293"/>
    </location>
</feature>
<comment type="catalytic activity">
    <reaction evidence="3">
        <text>(R)-4'-phosphopantothenate + L-cysteine + CTP = N-[(R)-4-phosphopantothenoyl]-L-cysteine + CMP + diphosphate + H(+)</text>
        <dbReference type="Rhea" id="RHEA:19397"/>
        <dbReference type="ChEBI" id="CHEBI:10986"/>
        <dbReference type="ChEBI" id="CHEBI:15378"/>
        <dbReference type="ChEBI" id="CHEBI:33019"/>
        <dbReference type="ChEBI" id="CHEBI:35235"/>
        <dbReference type="ChEBI" id="CHEBI:37563"/>
        <dbReference type="ChEBI" id="CHEBI:59458"/>
        <dbReference type="ChEBI" id="CHEBI:60377"/>
        <dbReference type="EC" id="6.3.2.5"/>
    </reaction>
</comment>
<feature type="binding site" evidence="3">
    <location>
        <position position="477"/>
    </location>
    <ligand>
        <name>CTP</name>
        <dbReference type="ChEBI" id="CHEBI:37563"/>
    </ligand>
</feature>
<evidence type="ECO:0000256" key="3">
    <source>
        <dbReference type="HAMAP-Rule" id="MF_02225"/>
    </source>
</evidence>
<keyword evidence="3" id="KW-0479">Metal-binding</keyword>
<evidence type="ECO:0000259" key="5">
    <source>
        <dbReference type="Pfam" id="PF02441"/>
    </source>
</evidence>
<dbReference type="InterPro" id="IPR007085">
    <property type="entry name" value="DNA/pantothenate-metab_flavo_C"/>
</dbReference>
<keyword evidence="3" id="KW-0285">Flavoprotein</keyword>
<feature type="region of interest" description="Disordered" evidence="4">
    <location>
        <begin position="211"/>
        <end position="238"/>
    </location>
</feature>
<dbReference type="EC" id="6.3.2.5" evidence="3"/>
<feature type="compositionally biased region" description="Acidic residues" evidence="4">
    <location>
        <begin position="223"/>
        <end position="238"/>
    </location>
</feature>
<comment type="cofactor">
    <cofactor evidence="3">
        <name>Mg(2+)</name>
        <dbReference type="ChEBI" id="CHEBI:18420"/>
    </cofactor>
</comment>
<evidence type="ECO:0000256" key="2">
    <source>
        <dbReference type="ARBA" id="ARBA00023239"/>
    </source>
</evidence>
<comment type="pathway">
    <text evidence="3">Cofactor biosynthesis; coenzyme A biosynthesis; CoA from (R)-pantothenate: step 3/5.</text>
</comment>
<feature type="active site" description="Proton donor" evidence="3">
    <location>
        <position position="178"/>
    </location>
</feature>
<comment type="cofactor">
    <cofactor evidence="3">
        <name>FMN</name>
        <dbReference type="ChEBI" id="CHEBI:58210"/>
    </cofactor>
    <text evidence="3">Binds 1 FMN per subunit.</text>
</comment>
<keyword evidence="3" id="KW-0511">Multifunctional enzyme</keyword>
<keyword evidence="2 3" id="KW-0456">Lyase</keyword>
<dbReference type="Proteomes" id="UP000824927">
    <property type="component" value="Unassembled WGS sequence"/>
</dbReference>
<organism evidence="7 8">
    <name type="scientific">Qipengyuania aquimaris</name>
    <dbReference type="NCBI Taxonomy" id="255984"/>
    <lineage>
        <taxon>Bacteria</taxon>
        <taxon>Pseudomonadati</taxon>
        <taxon>Pseudomonadota</taxon>
        <taxon>Alphaproteobacteria</taxon>
        <taxon>Sphingomonadales</taxon>
        <taxon>Erythrobacteraceae</taxon>
        <taxon>Qipengyuania</taxon>
    </lineage>
</organism>
<feature type="region of interest" description="Disordered" evidence="4">
    <location>
        <begin position="270"/>
        <end position="293"/>
    </location>
</feature>
<evidence type="ECO:0000313" key="8">
    <source>
        <dbReference type="Proteomes" id="UP000824927"/>
    </source>
</evidence>
<evidence type="ECO:0000256" key="4">
    <source>
        <dbReference type="SAM" id="MobiDB-lite"/>
    </source>
</evidence>
<dbReference type="GO" id="GO:0046872">
    <property type="term" value="F:metal ion binding"/>
    <property type="evidence" value="ECO:0007669"/>
    <property type="project" value="UniProtKB-KW"/>
</dbReference>
<feature type="region of interest" description="Phosphopantothenate--cysteine ligase" evidence="3">
    <location>
        <begin position="390"/>
        <end position="607"/>
    </location>
</feature>
<dbReference type="HAMAP" id="MF_02225">
    <property type="entry name" value="CoaBC"/>
    <property type="match status" value="1"/>
</dbReference>
<gene>
    <name evidence="3" type="primary">coaBC</name>
    <name evidence="7" type="ORF">KUV31_10680</name>
</gene>
<dbReference type="AlphaFoldDB" id="A0A9Q3S2N0"/>
<dbReference type="EC" id="4.1.1.36" evidence="3"/>
<comment type="similarity">
    <text evidence="3">In the N-terminal section; belongs to the HFCD (homo-oligomeric flavin containing Cys decarboxylase) superfamily.</text>
</comment>
<evidence type="ECO:0000313" key="7">
    <source>
        <dbReference type="EMBL" id="MBY6218802.1"/>
    </source>
</evidence>
<dbReference type="Gene3D" id="3.40.50.10300">
    <property type="entry name" value="CoaB-like"/>
    <property type="match status" value="1"/>
</dbReference>
<comment type="catalytic activity">
    <reaction evidence="3">
        <text>N-[(R)-4-phosphopantothenoyl]-L-cysteine + H(+) = (R)-4'-phosphopantetheine + CO2</text>
        <dbReference type="Rhea" id="RHEA:16793"/>
        <dbReference type="ChEBI" id="CHEBI:15378"/>
        <dbReference type="ChEBI" id="CHEBI:16526"/>
        <dbReference type="ChEBI" id="CHEBI:59458"/>
        <dbReference type="ChEBI" id="CHEBI:61723"/>
        <dbReference type="EC" id="4.1.1.36"/>
    </reaction>
</comment>
<name>A0A9Q3S2N0_9SPHN</name>
<feature type="binding site" evidence="3">
    <location>
        <position position="541"/>
    </location>
    <ligand>
        <name>CTP</name>
        <dbReference type="ChEBI" id="CHEBI:37563"/>
    </ligand>
</feature>
<feature type="domain" description="Flavoprotein" evidence="5">
    <location>
        <begin position="27"/>
        <end position="200"/>
    </location>
</feature>
<feature type="binding site" evidence="3">
    <location>
        <position position="487"/>
    </location>
    <ligand>
        <name>CTP</name>
        <dbReference type="ChEBI" id="CHEBI:37563"/>
    </ligand>
</feature>